<dbReference type="EMBL" id="JBHSXS010000004">
    <property type="protein sequence ID" value="MFC6880065.1"/>
    <property type="molecule type" value="Genomic_DNA"/>
</dbReference>
<dbReference type="Proteomes" id="UP001596380">
    <property type="component" value="Unassembled WGS sequence"/>
</dbReference>
<gene>
    <name evidence="3" type="ORF">ACFQKB_09845</name>
</gene>
<reference evidence="4" key="1">
    <citation type="journal article" date="2019" name="Int. J. Syst. Evol. Microbiol.">
        <title>The Global Catalogue of Microorganisms (GCM) 10K type strain sequencing project: providing services to taxonomists for standard genome sequencing and annotation.</title>
        <authorList>
            <consortium name="The Broad Institute Genomics Platform"/>
            <consortium name="The Broad Institute Genome Sequencing Center for Infectious Disease"/>
            <person name="Wu L."/>
            <person name="Ma J."/>
        </authorList>
    </citation>
    <scope>NUCLEOTIDE SEQUENCE [LARGE SCALE GENOMIC DNA]</scope>
    <source>
        <strain evidence="4">JCM 3369</strain>
    </source>
</reference>
<keyword evidence="4" id="KW-1185">Reference proteome</keyword>
<proteinExistence type="predicted"/>
<name>A0ABW2CGG5_9ACTN</name>
<feature type="transmembrane region" description="Helical" evidence="2">
    <location>
        <begin position="12"/>
        <end position="34"/>
    </location>
</feature>
<keyword evidence="2" id="KW-1133">Transmembrane helix</keyword>
<accession>A0ABW2CGG5</accession>
<sequence length="145" mass="14700">MPQQNVTSMGAVITMGLGGFFMAGALAVGFVGAAKDCTEERGDARCPSVQQSALMLSETLAIGGGGLLVTGAVIAAGARIAASRSGYAPPAQAPAAAGGPWPQQPQQAPYGQQPQHPGYQPQQYQQPAPAPQPQQQSPPQSPPQP</sequence>
<feature type="transmembrane region" description="Helical" evidence="2">
    <location>
        <begin position="54"/>
        <end position="76"/>
    </location>
</feature>
<comment type="caution">
    <text evidence="3">The sequence shown here is derived from an EMBL/GenBank/DDBJ whole genome shotgun (WGS) entry which is preliminary data.</text>
</comment>
<keyword evidence="2" id="KW-0472">Membrane</keyword>
<organism evidence="3 4">
    <name type="scientific">Actinomadura yumaensis</name>
    <dbReference type="NCBI Taxonomy" id="111807"/>
    <lineage>
        <taxon>Bacteria</taxon>
        <taxon>Bacillati</taxon>
        <taxon>Actinomycetota</taxon>
        <taxon>Actinomycetes</taxon>
        <taxon>Streptosporangiales</taxon>
        <taxon>Thermomonosporaceae</taxon>
        <taxon>Actinomadura</taxon>
    </lineage>
</organism>
<evidence type="ECO:0000313" key="3">
    <source>
        <dbReference type="EMBL" id="MFC6880065.1"/>
    </source>
</evidence>
<evidence type="ECO:0000313" key="4">
    <source>
        <dbReference type="Proteomes" id="UP001596380"/>
    </source>
</evidence>
<evidence type="ECO:0000256" key="1">
    <source>
        <dbReference type="SAM" id="MobiDB-lite"/>
    </source>
</evidence>
<feature type="compositionally biased region" description="Low complexity" evidence="1">
    <location>
        <begin position="84"/>
        <end position="138"/>
    </location>
</feature>
<evidence type="ECO:0000256" key="2">
    <source>
        <dbReference type="SAM" id="Phobius"/>
    </source>
</evidence>
<feature type="region of interest" description="Disordered" evidence="1">
    <location>
        <begin position="84"/>
        <end position="145"/>
    </location>
</feature>
<protein>
    <submittedName>
        <fullName evidence="3">Uncharacterized protein</fullName>
    </submittedName>
</protein>
<dbReference type="RefSeq" id="WP_164717130.1">
    <property type="nucleotide sequence ID" value="NZ_JBHSXE010000001.1"/>
</dbReference>
<keyword evidence="2" id="KW-0812">Transmembrane</keyword>